<dbReference type="EMBL" id="CP019605">
    <property type="protein sequence ID" value="AQP43612.1"/>
    <property type="molecule type" value="Genomic_DNA"/>
</dbReference>
<dbReference type="InterPro" id="IPR047650">
    <property type="entry name" value="Transpos_IS110"/>
</dbReference>
<keyword evidence="5" id="KW-1185">Reference proteome</keyword>
<accession>A0A1Q2CBY4</accession>
<dbReference type="PANTHER" id="PTHR33055:SF15">
    <property type="entry name" value="TRANSPOSASE-RELATED"/>
    <property type="match status" value="1"/>
</dbReference>
<evidence type="ECO:0000259" key="1">
    <source>
        <dbReference type="Pfam" id="PF01548"/>
    </source>
</evidence>
<feature type="domain" description="Transposase IS116/IS110/IS902 C-terminal" evidence="2">
    <location>
        <begin position="264"/>
        <end position="341"/>
    </location>
</feature>
<dbReference type="PANTHER" id="PTHR33055">
    <property type="entry name" value="TRANSPOSASE FOR INSERTION SEQUENCE ELEMENT IS1111A"/>
    <property type="match status" value="1"/>
</dbReference>
<dbReference type="GO" id="GO:0006313">
    <property type="term" value="P:DNA transposition"/>
    <property type="evidence" value="ECO:0007669"/>
    <property type="project" value="InterPro"/>
</dbReference>
<feature type="domain" description="Transposase IS110-like N-terminal" evidence="1">
    <location>
        <begin position="9"/>
        <end position="157"/>
    </location>
</feature>
<evidence type="ECO:0000313" key="4">
    <source>
        <dbReference type="EMBL" id="AQP45500.1"/>
    </source>
</evidence>
<sequence>MDVVHQRCAGMDVSKSDAKVCVRVQGRGSRRTSTEITTWPARASSILELGQYLVREKVSCVVMEATSDYWKPFFYLLSEAGLSVVLANPRQVRQIPGRKTDVADAAWLADLAAHGLVRGSFVPGQAQREIKDLVRHRTQLVRLSGQEIQRLEKLLESASIKLSSVISDINGVSGRRMLQALIEGERDPQVLAGLGCRLKASTDELAEALTGRFTEHHGFLARLHLHLIDDYAAQISELDARIEGYFTDNDPAPEGAMTWGKARALLSTIPGVSDTTAEQILAEIGIDMSVFDSPGKLASWAGVAPGLNESAGKRHSSTCRPGNKHLKGALGMAALSAANSKHTFLAARFRRLTRRGSQRAVVALSRTLITICWHILTTGEPYHELGADYYDKRRPGVAIRNALNHLRQAGLTITPTPEGLLLTQT</sequence>
<organism evidence="3 5">
    <name type="scientific">Tessaracoccus flavus</name>
    <dbReference type="NCBI Taxonomy" id="1610493"/>
    <lineage>
        <taxon>Bacteria</taxon>
        <taxon>Bacillati</taxon>
        <taxon>Actinomycetota</taxon>
        <taxon>Actinomycetes</taxon>
        <taxon>Propionibacteriales</taxon>
        <taxon>Propionibacteriaceae</taxon>
        <taxon>Tessaracoccus</taxon>
    </lineage>
</organism>
<dbReference type="EMBL" id="CP019605">
    <property type="protein sequence ID" value="AQP45500.1"/>
    <property type="molecule type" value="Genomic_DNA"/>
</dbReference>
<dbReference type="KEGG" id="tfl:RPIT_01255"/>
<dbReference type="Pfam" id="PF01548">
    <property type="entry name" value="DEDD_Tnp_IS110"/>
    <property type="match status" value="1"/>
</dbReference>
<dbReference type="GO" id="GO:0003677">
    <property type="term" value="F:DNA binding"/>
    <property type="evidence" value="ECO:0007669"/>
    <property type="project" value="InterPro"/>
</dbReference>
<dbReference type="InterPro" id="IPR003346">
    <property type="entry name" value="Transposase_20"/>
</dbReference>
<reference evidence="3 5" key="1">
    <citation type="journal article" date="2016" name="Int. J. Syst. Evol. Microbiol.">
        <title>Tessaracoccus flavus sp. nov., isolated from the drainage system of a lindane-producing factory.</title>
        <authorList>
            <person name="Kumari R."/>
            <person name="Singh P."/>
            <person name="Schumann P."/>
            <person name="Lal R."/>
        </authorList>
    </citation>
    <scope>NUCLEOTIDE SEQUENCE [LARGE SCALE GENOMIC DNA]</scope>
    <source>
        <strain evidence="3 5">RP1T</strain>
    </source>
</reference>
<dbReference type="STRING" id="1610493.RPIT_01255"/>
<dbReference type="NCBIfam" id="NF033542">
    <property type="entry name" value="transpos_IS110"/>
    <property type="match status" value="1"/>
</dbReference>
<dbReference type="InterPro" id="IPR002525">
    <property type="entry name" value="Transp_IS110-like_N"/>
</dbReference>
<dbReference type="GO" id="GO:0004803">
    <property type="term" value="F:transposase activity"/>
    <property type="evidence" value="ECO:0007669"/>
    <property type="project" value="InterPro"/>
</dbReference>
<dbReference type="KEGG" id="tfl:RPIT_12380"/>
<protein>
    <submittedName>
        <fullName evidence="3">IS110 family transposase</fullName>
    </submittedName>
</protein>
<proteinExistence type="predicted"/>
<evidence type="ECO:0000259" key="2">
    <source>
        <dbReference type="Pfam" id="PF02371"/>
    </source>
</evidence>
<reference evidence="3" key="2">
    <citation type="submission" date="2017-02" db="EMBL/GenBank/DDBJ databases">
        <authorList>
            <person name="Peterson S.W."/>
        </authorList>
    </citation>
    <scope>NUCLEOTIDE SEQUENCE</scope>
    <source>
        <strain evidence="3">RP1T</strain>
    </source>
</reference>
<name>A0A1Q2CBY4_9ACTN</name>
<dbReference type="OrthoDB" id="9815354at2"/>
<dbReference type="RefSeq" id="WP_077339774.1">
    <property type="nucleotide sequence ID" value="NZ_CP019605.1"/>
</dbReference>
<gene>
    <name evidence="3" type="ORF">RPIT_01255</name>
    <name evidence="4" type="ORF">RPIT_12380</name>
</gene>
<dbReference type="Proteomes" id="UP000188324">
    <property type="component" value="Chromosome"/>
</dbReference>
<evidence type="ECO:0000313" key="3">
    <source>
        <dbReference type="EMBL" id="AQP43612.1"/>
    </source>
</evidence>
<evidence type="ECO:0000313" key="5">
    <source>
        <dbReference type="Proteomes" id="UP000188324"/>
    </source>
</evidence>
<dbReference type="AlphaFoldDB" id="A0A1Q2CBY4"/>
<dbReference type="Pfam" id="PF02371">
    <property type="entry name" value="Transposase_20"/>
    <property type="match status" value="1"/>
</dbReference>